<dbReference type="GO" id="GO:0048015">
    <property type="term" value="P:phosphatidylinositol-mediated signaling"/>
    <property type="evidence" value="ECO:0007669"/>
    <property type="project" value="TreeGrafter"/>
</dbReference>
<dbReference type="Pfam" id="PF00387">
    <property type="entry name" value="PI-PLC-Y"/>
    <property type="match status" value="1"/>
</dbReference>
<dbReference type="InterPro" id="IPR017946">
    <property type="entry name" value="PLC-like_Pdiesterase_TIM-brl"/>
</dbReference>
<keyword evidence="5" id="KW-0007">Acetylation</keyword>
<feature type="compositionally biased region" description="Polar residues" evidence="13">
    <location>
        <begin position="576"/>
        <end position="587"/>
    </location>
</feature>
<comment type="function">
    <text evidence="7">Catalyzes the production of the second messenger molecules diacylglycerol (DAG) and inositol 1,4,5-trisphosphate (IP3). Key transducer of G protein-coupled receptor signaling: activated by G(q)/G(11) G alpha proteins downstream of G protein-coupled receptors activation. In neutrophils, participates in a phospholipase C-activating N-formyl peptide-activated GPCR (G protein-coupled receptor) signaling pathway by promoting RASGRP4 activation by DAG, to promote neutrophil functional responses.</text>
</comment>
<keyword evidence="4 8" id="KW-0442">Lipid degradation</keyword>
<dbReference type="InterPro" id="IPR016280">
    <property type="entry name" value="PLC-beta"/>
</dbReference>
<dbReference type="SUPFAM" id="SSF47473">
    <property type="entry name" value="EF-hand"/>
    <property type="match status" value="1"/>
</dbReference>
<dbReference type="SUPFAM" id="SSF50729">
    <property type="entry name" value="PH domain-like"/>
    <property type="match status" value="1"/>
</dbReference>
<accession>A0A8C9B9Z8</accession>
<dbReference type="InterPro" id="IPR001711">
    <property type="entry name" value="PLipase_C_Pinositol-sp_Y"/>
</dbReference>
<dbReference type="GO" id="GO:0007186">
    <property type="term" value="P:G protein-coupled receptor signaling pathway"/>
    <property type="evidence" value="ECO:0007669"/>
    <property type="project" value="TreeGrafter"/>
</dbReference>
<reference evidence="15" key="2">
    <citation type="submission" date="2025-08" db="UniProtKB">
        <authorList>
            <consortium name="Ensembl"/>
        </authorList>
    </citation>
    <scope>IDENTIFICATION</scope>
</reference>
<feature type="region of interest" description="Disordered" evidence="13">
    <location>
        <begin position="466"/>
        <end position="587"/>
    </location>
</feature>
<dbReference type="CDD" id="cd13361">
    <property type="entry name" value="PH_PLC_beta"/>
    <property type="match status" value="1"/>
</dbReference>
<dbReference type="Pfam" id="PF00388">
    <property type="entry name" value="PI-PLC-X"/>
    <property type="match status" value="1"/>
</dbReference>
<dbReference type="InterPro" id="IPR001192">
    <property type="entry name" value="PI-PLC_fam"/>
</dbReference>
<dbReference type="Proteomes" id="UP000694554">
    <property type="component" value="Chromosome 8"/>
</dbReference>
<dbReference type="Ensembl" id="ENSPSNT00000008295.1">
    <property type="protein sequence ID" value="ENSPSNP00000007296.1"/>
    <property type="gene ID" value="ENSPSNG00000005194.1"/>
</dbReference>
<evidence type="ECO:0000313" key="15">
    <source>
        <dbReference type="Ensembl" id="ENSPSNP00000007296.1"/>
    </source>
</evidence>
<keyword evidence="10" id="KW-0479">Metal-binding</keyword>
<feature type="binding site" evidence="10">
    <location>
        <position position="413"/>
    </location>
    <ligand>
        <name>Ca(2+)</name>
        <dbReference type="ChEBI" id="CHEBI:29108"/>
    </ligand>
</feature>
<dbReference type="GO" id="GO:0005509">
    <property type="term" value="F:calcium ion binding"/>
    <property type="evidence" value="ECO:0007669"/>
    <property type="project" value="UniProtKB-UniRule"/>
</dbReference>
<evidence type="ECO:0000256" key="9">
    <source>
        <dbReference type="PIRSR" id="PIRSR000956-1"/>
    </source>
</evidence>
<dbReference type="EC" id="3.1.4.11" evidence="8"/>
<dbReference type="PIRSF" id="PIRSF000956">
    <property type="entry name" value="PLC-beta"/>
    <property type="match status" value="1"/>
</dbReference>
<dbReference type="CDD" id="cd16210">
    <property type="entry name" value="EFh_PI-PLCbeta3"/>
    <property type="match status" value="1"/>
</dbReference>
<feature type="coiled-coil region" evidence="12">
    <location>
        <begin position="1015"/>
        <end position="1131"/>
    </location>
</feature>
<dbReference type="Gene3D" id="3.20.20.190">
    <property type="entry name" value="Phosphatidylinositol (PI) phosphodiesterase"/>
    <property type="match status" value="1"/>
</dbReference>
<sequence length="1176" mass="132560">MAGARPGVHALQLEPPTVVETLRRGSKFIKWDEEASSRNLVTLRVDPSGFFLYWTGPNMEVDTLDISSIRDTRTGRYARLPKDPKIREVLGFGGPDARLEEKLITVVAGPDPVNTSFLNFMAVQDDTAKVWSEELFKLAMNILAQNASRNTFLRKAYTKLKLQVNQDGRIPVKNILKMFSADKKRVETALESCGLNFNRSESIRPDEFSLEIFERFLNKLCLRPDIDKILLEIGAKGKPYLTLEQLMDFINQKQRDPRLNEVLYPPLRPSQARLLIEKYEPNQQFLERDQMSMEGFSRYLGGEENGILPLEALDLSADMTQPLSAYFINSSHNTYLTAGQLAGTSSVEMYRQALLWGCRCVELDVWKGRPPEEEPFITHGFTMTTEVPLRDVLEAIAETAFKTSPYPVILSFENHVDSAKQQAKMAEYCRSIFGDALLIDPLDKYPLAPGVPLPSPQDLMGRILVKNKKRHRPSTGVPDSSVRKRPLEQSNSALSESSAVTEPSSPQLGSPSSDSCPGLSNGEEAGLEKPSLEPQKSLGEESLQRGPDALGSAYREDEEEDEEEEEQTDPKKPTTDEGTASSEVNATEEMSTLVNYIEPVKFKSFEAARKRNKCFEMSSFVETKAMEQLTKSPMEFVEYNKQQLSRIYPKGTRVDSSNYMPQLFWNVGCQLVALNFQTLDVAMQLNAGVFEYNGRSGYLLKPEFMRRPDKSFDPFTEVIVDGIVANAVRVKVVLPTLALLRVAAFEEGGKFVGHRILPVSAIRSGYHYICLRNEANQPLCLPALLVYTEASDYIPDDHQDYAEALINPIKHVSLMDQRAKQLAALIGESEAQAGLETSQETQSQQPGSQLTPNPTPSPLDASPRRAPGPITSPTSTSLSSPGQRDDLIASVLSEVAPAPLDELRGHKALLKLQSRQERDFRELHKKHQRKAVALTRRLLDSLAQAQAESRCRHRPGVLGGEDEREEEEEVKRYQEFQKKQVQCLLELREAQMDTEAQRRLEHLRQAQQRLREIVMDAHATQFKRLKEMNEREKKELQKILDRKRHNSISEAKTREKHKKEAELTEINRRHITESVNSIRRLEEAQKQRQERLVAAQQQILQQLTEEEPKLLAQLAQECQEQRERLPQEIRRSLLGETPEGLGDGHLVACASNGHAPGSSGHLSGADSESQEETTKL</sequence>
<dbReference type="FunFam" id="2.30.29.240:FF:000005">
    <property type="entry name" value="1-phosphatidylinositol 4,5-bisphosphate phosphodiesterase"/>
    <property type="match status" value="1"/>
</dbReference>
<dbReference type="InterPro" id="IPR037862">
    <property type="entry name" value="PLC-beta_PH"/>
</dbReference>
<name>A0A8C9B9Z8_PHOSS</name>
<gene>
    <name evidence="15" type="primary">PLCB3</name>
</gene>
<keyword evidence="1" id="KW-0597">Phosphoprotein</keyword>
<evidence type="ECO:0000256" key="4">
    <source>
        <dbReference type="ARBA" id="ARBA00022963"/>
    </source>
</evidence>
<dbReference type="Pfam" id="PF08703">
    <property type="entry name" value="PLC-beta_C"/>
    <property type="match status" value="1"/>
</dbReference>
<feature type="binding site" evidence="10">
    <location>
        <position position="333"/>
    </location>
    <ligand>
        <name>Ca(2+)</name>
        <dbReference type="ChEBI" id="CHEBI:29108"/>
    </ligand>
</feature>
<feature type="compositionally biased region" description="Acidic residues" evidence="13">
    <location>
        <begin position="556"/>
        <end position="567"/>
    </location>
</feature>
<dbReference type="GO" id="GO:0016042">
    <property type="term" value="P:lipid catabolic process"/>
    <property type="evidence" value="ECO:0007669"/>
    <property type="project" value="UniProtKB-KW"/>
</dbReference>
<dbReference type="SMART" id="SM00148">
    <property type="entry name" value="PLCXc"/>
    <property type="match status" value="1"/>
</dbReference>
<evidence type="ECO:0000256" key="10">
    <source>
        <dbReference type="PIRSR" id="PIRSR000956-2"/>
    </source>
</evidence>
<reference evidence="15" key="1">
    <citation type="submission" date="2019-08" db="EMBL/GenBank/DDBJ databases">
        <title>Phocoena sinus (Vaquita) genome, mPhoSin1, primary haplotype.</title>
        <authorList>
            <person name="Morin P."/>
            <person name="Mountcastle J."/>
            <person name="Fungtammasan C."/>
            <person name="Rhie A."/>
            <person name="Rojas-Bracho L."/>
            <person name="Smith C.R."/>
            <person name="Taylor B.L."/>
            <person name="Gulland F.M.D."/>
            <person name="Musser W."/>
            <person name="Houck M."/>
            <person name="Haase B."/>
            <person name="Paez S."/>
            <person name="Howe K."/>
            <person name="Torrance J."/>
            <person name="Formenti G."/>
            <person name="Phillippy A."/>
            <person name="Ryder O."/>
            <person name="Jarvis E.D."/>
            <person name="Fedrigo O."/>
        </authorList>
    </citation>
    <scope>NUCLEOTIDE SEQUENCE [LARGE SCALE GENOMIC DNA]</scope>
</reference>
<dbReference type="PROSITE" id="PS50007">
    <property type="entry name" value="PIPLC_X_DOMAIN"/>
    <property type="match status" value="1"/>
</dbReference>
<evidence type="ECO:0000256" key="12">
    <source>
        <dbReference type="SAM" id="Coils"/>
    </source>
</evidence>
<feature type="binding site" evidence="10">
    <location>
        <position position="364"/>
    </location>
    <ligand>
        <name>Ca(2+)</name>
        <dbReference type="ChEBI" id="CHEBI:29108"/>
    </ligand>
</feature>
<evidence type="ECO:0000313" key="16">
    <source>
        <dbReference type="Proteomes" id="UP000694554"/>
    </source>
</evidence>
<evidence type="ECO:0000256" key="13">
    <source>
        <dbReference type="SAM" id="MobiDB-lite"/>
    </source>
</evidence>
<dbReference type="Gene3D" id="1.10.238.10">
    <property type="entry name" value="EF-hand"/>
    <property type="match status" value="1"/>
</dbReference>
<feature type="domain" description="PI-PLC Y-box" evidence="14">
    <location>
        <begin position="590"/>
        <end position="706"/>
    </location>
</feature>
<dbReference type="InterPro" id="IPR000909">
    <property type="entry name" value="PLipase_C_PInositol-sp_X_dom"/>
</dbReference>
<dbReference type="Gene3D" id="2.30.29.240">
    <property type="match status" value="1"/>
</dbReference>
<dbReference type="SUPFAM" id="SSF49562">
    <property type="entry name" value="C2 domain (Calcium/lipid-binding domain, CaLB)"/>
    <property type="match status" value="1"/>
</dbReference>
<dbReference type="GO" id="GO:0004435">
    <property type="term" value="F:phosphatidylinositol-4,5-bisphosphate phospholipase C activity"/>
    <property type="evidence" value="ECO:0007669"/>
    <property type="project" value="UniProtKB-UniRule"/>
</dbReference>
<dbReference type="InterPro" id="IPR011992">
    <property type="entry name" value="EF-hand-dom_pair"/>
</dbReference>
<comment type="catalytic activity">
    <reaction evidence="8 11">
        <text>a 1,2-diacyl-sn-glycero-3-phospho-(1D-myo-inositol-4,5-bisphosphate) + H2O = 1D-myo-inositol 1,4,5-trisphosphate + a 1,2-diacyl-sn-glycerol + H(+)</text>
        <dbReference type="Rhea" id="RHEA:33179"/>
        <dbReference type="ChEBI" id="CHEBI:15377"/>
        <dbReference type="ChEBI" id="CHEBI:15378"/>
        <dbReference type="ChEBI" id="CHEBI:17815"/>
        <dbReference type="ChEBI" id="CHEBI:58456"/>
        <dbReference type="ChEBI" id="CHEBI:203600"/>
        <dbReference type="EC" id="3.1.4.11"/>
    </reaction>
</comment>
<evidence type="ECO:0000256" key="3">
    <source>
        <dbReference type="ARBA" id="ARBA00022837"/>
    </source>
</evidence>
<evidence type="ECO:0000256" key="7">
    <source>
        <dbReference type="ARBA" id="ARBA00057993"/>
    </source>
</evidence>
<dbReference type="GO" id="GO:0005516">
    <property type="term" value="F:calmodulin binding"/>
    <property type="evidence" value="ECO:0007669"/>
    <property type="project" value="TreeGrafter"/>
</dbReference>
<feature type="active site" evidence="9">
    <location>
        <position position="332"/>
    </location>
</feature>
<feature type="region of interest" description="Disordered" evidence="13">
    <location>
        <begin position="1132"/>
        <end position="1176"/>
    </location>
</feature>
<keyword evidence="3 10" id="KW-0106">Calcium</keyword>
<evidence type="ECO:0000256" key="1">
    <source>
        <dbReference type="ARBA" id="ARBA00022553"/>
    </source>
</evidence>
<dbReference type="FunFam" id="1.20.1230.10:FF:000003">
    <property type="entry name" value="1-phosphatidylinositol 4,5-bisphosphate phosphodiesterase"/>
    <property type="match status" value="1"/>
</dbReference>
<keyword evidence="2 8" id="KW-0378">Hydrolase</keyword>
<dbReference type="PANTHER" id="PTHR10336">
    <property type="entry name" value="PHOSPHOINOSITIDE-SPECIFIC PHOSPHOLIPASE C FAMILY PROTEIN"/>
    <property type="match status" value="1"/>
</dbReference>
<dbReference type="AlphaFoldDB" id="A0A8C9B9Z8"/>
<dbReference type="PROSITE" id="PS50008">
    <property type="entry name" value="PIPLC_Y_DOMAIN"/>
    <property type="match status" value="1"/>
</dbReference>
<evidence type="ECO:0000256" key="11">
    <source>
        <dbReference type="RuleBase" id="RU361133"/>
    </source>
</evidence>
<dbReference type="InterPro" id="IPR014815">
    <property type="entry name" value="PLC-beta_C"/>
</dbReference>
<feature type="compositionally biased region" description="Polar residues" evidence="13">
    <location>
        <begin position="835"/>
        <end position="852"/>
    </location>
</feature>
<feature type="compositionally biased region" description="Low complexity" evidence="13">
    <location>
        <begin position="869"/>
        <end position="881"/>
    </location>
</feature>
<feature type="compositionally biased region" description="Polar residues" evidence="13">
    <location>
        <begin position="488"/>
        <end position="502"/>
    </location>
</feature>
<evidence type="ECO:0000256" key="2">
    <source>
        <dbReference type="ARBA" id="ARBA00022801"/>
    </source>
</evidence>
<feature type="binding site" evidence="10">
    <location>
        <position position="362"/>
    </location>
    <ligand>
        <name>Ca(2+)</name>
        <dbReference type="ChEBI" id="CHEBI:29108"/>
    </ligand>
</feature>
<dbReference type="PRINTS" id="PR00390">
    <property type="entry name" value="PHPHLIPASEC"/>
</dbReference>
<dbReference type="FunFam" id="1.10.238.10:FF:000048">
    <property type="entry name" value="1-phosphatidylinositol 4,5-bisphosphate phosphodiesterase"/>
    <property type="match status" value="1"/>
</dbReference>
<organism evidence="15 16">
    <name type="scientific">Phocoena sinus</name>
    <name type="common">Vaquita</name>
    <dbReference type="NCBI Taxonomy" id="42100"/>
    <lineage>
        <taxon>Eukaryota</taxon>
        <taxon>Metazoa</taxon>
        <taxon>Chordata</taxon>
        <taxon>Craniata</taxon>
        <taxon>Vertebrata</taxon>
        <taxon>Euteleostomi</taxon>
        <taxon>Mammalia</taxon>
        <taxon>Eutheria</taxon>
        <taxon>Laurasiatheria</taxon>
        <taxon>Artiodactyla</taxon>
        <taxon>Whippomorpha</taxon>
        <taxon>Cetacea</taxon>
        <taxon>Odontoceti</taxon>
        <taxon>Phocoenidae</taxon>
        <taxon>Phocoena</taxon>
    </lineage>
</organism>
<feature type="region of interest" description="Disordered" evidence="13">
    <location>
        <begin position="832"/>
        <end position="883"/>
    </location>
</feature>
<dbReference type="SUPFAM" id="SSF51695">
    <property type="entry name" value="PLC-like phosphodiesterases"/>
    <property type="match status" value="1"/>
</dbReference>
<evidence type="ECO:0000259" key="14">
    <source>
        <dbReference type="PROSITE" id="PS50008"/>
    </source>
</evidence>
<dbReference type="SUPFAM" id="SSF69989">
    <property type="entry name" value="C-terminal domain of PLC-beta"/>
    <property type="match status" value="1"/>
</dbReference>
<keyword evidence="8" id="KW-0807">Transducer</keyword>
<comment type="cofactor">
    <cofactor evidence="10">
        <name>Ca(2+)</name>
        <dbReference type="ChEBI" id="CHEBI:29108"/>
    </cofactor>
    <text evidence="10">Binds 1 Ca(2+) ion per subunit.</text>
</comment>
<dbReference type="InterPro" id="IPR042531">
    <property type="entry name" value="PLC-beta_C_sf"/>
</dbReference>
<proteinExistence type="predicted"/>
<dbReference type="GeneTree" id="ENSGT00940000160539"/>
<reference evidence="15" key="3">
    <citation type="submission" date="2025-09" db="UniProtKB">
        <authorList>
            <consortium name="Ensembl"/>
        </authorList>
    </citation>
    <scope>IDENTIFICATION</scope>
</reference>
<dbReference type="Gene3D" id="1.20.1230.10">
    <property type="entry name" value="Phospholipase C beta, distal C-terminal domain"/>
    <property type="match status" value="1"/>
</dbReference>
<evidence type="ECO:0000256" key="8">
    <source>
        <dbReference type="PIRNR" id="PIRNR000956"/>
    </source>
</evidence>
<dbReference type="Pfam" id="PF22631">
    <property type="entry name" value="PLCB1-4-like_EFh"/>
    <property type="match status" value="1"/>
</dbReference>
<feature type="compositionally biased region" description="Low complexity" evidence="13">
    <location>
        <begin position="503"/>
        <end position="515"/>
    </location>
</feature>
<keyword evidence="6 8" id="KW-0443">Lipid metabolism</keyword>
<evidence type="ECO:0000256" key="6">
    <source>
        <dbReference type="ARBA" id="ARBA00023098"/>
    </source>
</evidence>
<evidence type="ECO:0000256" key="5">
    <source>
        <dbReference type="ARBA" id="ARBA00022990"/>
    </source>
</evidence>
<keyword evidence="16" id="KW-1185">Reference proteome</keyword>
<dbReference type="GO" id="GO:0005829">
    <property type="term" value="C:cytosol"/>
    <property type="evidence" value="ECO:0007669"/>
    <property type="project" value="UniProtKB-ARBA"/>
</dbReference>
<keyword evidence="12" id="KW-0175">Coiled coil</keyword>
<protein>
    <recommendedName>
        <fullName evidence="8">1-phosphatidylinositol 4,5-bisphosphate phosphodiesterase</fullName>
        <ecNumber evidence="8">3.1.4.11</ecNumber>
    </recommendedName>
</protein>
<dbReference type="PANTHER" id="PTHR10336:SF11">
    <property type="entry name" value="1-PHOSPHATIDYLINOSITOL 4,5-BISPHOSPHATE PHOSPHODIESTERASE BETA-3"/>
    <property type="match status" value="1"/>
</dbReference>
<feature type="active site" evidence="9">
    <location>
        <position position="379"/>
    </location>
</feature>
<dbReference type="InterPro" id="IPR053945">
    <property type="entry name" value="PLCB1-4-like_EFh"/>
</dbReference>
<dbReference type="Pfam" id="PF17787">
    <property type="entry name" value="PH_14"/>
    <property type="match status" value="1"/>
</dbReference>
<dbReference type="InterPro" id="IPR035892">
    <property type="entry name" value="C2_domain_sf"/>
</dbReference>
<dbReference type="GO" id="GO:0051209">
    <property type="term" value="P:release of sequestered calcium ion into cytosol"/>
    <property type="evidence" value="ECO:0007669"/>
    <property type="project" value="TreeGrafter"/>
</dbReference>
<dbReference type="SMART" id="SM00149">
    <property type="entry name" value="PLCYc"/>
    <property type="match status" value="1"/>
</dbReference>
<dbReference type="GO" id="GO:0046488">
    <property type="term" value="P:phosphatidylinositol metabolic process"/>
    <property type="evidence" value="ECO:0007669"/>
    <property type="project" value="TreeGrafter"/>
</dbReference>